<feature type="compositionally biased region" description="Low complexity" evidence="1">
    <location>
        <begin position="248"/>
        <end position="257"/>
    </location>
</feature>
<accession>A0AAV0ITL2</accession>
<evidence type="ECO:0000259" key="2">
    <source>
        <dbReference type="Pfam" id="PF14111"/>
    </source>
</evidence>
<evidence type="ECO:0000256" key="1">
    <source>
        <dbReference type="SAM" id="MobiDB-lite"/>
    </source>
</evidence>
<keyword evidence="4" id="KW-1185">Reference proteome</keyword>
<feature type="region of interest" description="Disordered" evidence="1">
    <location>
        <begin position="325"/>
        <end position="419"/>
    </location>
</feature>
<feature type="compositionally biased region" description="Basic and acidic residues" evidence="1">
    <location>
        <begin position="370"/>
        <end position="388"/>
    </location>
</feature>
<dbReference type="AlphaFoldDB" id="A0AAV0ITL2"/>
<comment type="caution">
    <text evidence="3">The sequence shown here is derived from an EMBL/GenBank/DDBJ whole genome shotgun (WGS) entry which is preliminary data.</text>
</comment>
<dbReference type="InterPro" id="IPR040256">
    <property type="entry name" value="At4g02000-like"/>
</dbReference>
<dbReference type="EMBL" id="CAMGYJ010000004">
    <property type="protein sequence ID" value="CAI0400768.1"/>
    <property type="molecule type" value="Genomic_DNA"/>
</dbReference>
<evidence type="ECO:0000313" key="4">
    <source>
        <dbReference type="Proteomes" id="UP001154282"/>
    </source>
</evidence>
<dbReference type="InterPro" id="IPR025558">
    <property type="entry name" value="DUF4283"/>
</dbReference>
<evidence type="ECO:0000313" key="3">
    <source>
        <dbReference type="EMBL" id="CAI0400768.1"/>
    </source>
</evidence>
<organism evidence="3 4">
    <name type="scientific">Linum tenue</name>
    <dbReference type="NCBI Taxonomy" id="586396"/>
    <lineage>
        <taxon>Eukaryota</taxon>
        <taxon>Viridiplantae</taxon>
        <taxon>Streptophyta</taxon>
        <taxon>Embryophyta</taxon>
        <taxon>Tracheophyta</taxon>
        <taxon>Spermatophyta</taxon>
        <taxon>Magnoliopsida</taxon>
        <taxon>eudicotyledons</taxon>
        <taxon>Gunneridae</taxon>
        <taxon>Pentapetalae</taxon>
        <taxon>rosids</taxon>
        <taxon>fabids</taxon>
        <taxon>Malpighiales</taxon>
        <taxon>Linaceae</taxon>
        <taxon>Linum</taxon>
    </lineage>
</organism>
<proteinExistence type="predicted"/>
<dbReference type="Proteomes" id="UP001154282">
    <property type="component" value="Unassembled WGS sequence"/>
</dbReference>
<feature type="compositionally biased region" description="Basic and acidic residues" evidence="1">
    <location>
        <begin position="332"/>
        <end position="344"/>
    </location>
</feature>
<reference evidence="3" key="1">
    <citation type="submission" date="2022-08" db="EMBL/GenBank/DDBJ databases">
        <authorList>
            <person name="Gutierrez-Valencia J."/>
        </authorList>
    </citation>
    <scope>NUCLEOTIDE SEQUENCE</scope>
</reference>
<feature type="domain" description="DUF4283" evidence="2">
    <location>
        <begin position="2"/>
        <end position="81"/>
    </location>
</feature>
<sequence>HRAIIVKVLGRSFTFLFLQRRLQSIWAKTGTIFVTSIGQGFYSVRFTTERDYDRALYEGLWMIEDHYILARRWKSGFDPDEGDDVLTNLLVWVRLPKLPMDYFDPMILSDIGNSIARYVKMDAATRDASRGHFARICVEVDLTKPLIIKYKLERRVRRLEYEGLHNVCFSCRRFGHNEASCPKREVPEPTPEDFQRAQRVVSQRKIEEEIPKIFEDFGPWMLAMRNRRRSNPREQLTGRDPRRGNGPGTSAPASSGSRINILEDLNDELTEHPSALATASKKVMVEEMNTSMEEDEVSMEVQGDTEKVGEQGSIRVSLEADKTIGGAASTVDKPKKMSTRKDAGGSKQTVVAKGDKKAGTGKSQANNKSKGMEKRDPKKMDKAQEKQRGSGILFHLPHPNLVVRKQPATIPKGWRGVST</sequence>
<dbReference type="PANTHER" id="PTHR31286">
    <property type="entry name" value="GLYCINE-RICH CELL WALL STRUCTURAL PROTEIN 1.8-LIKE"/>
    <property type="match status" value="1"/>
</dbReference>
<name>A0AAV0ITL2_9ROSI</name>
<feature type="region of interest" description="Disordered" evidence="1">
    <location>
        <begin position="225"/>
        <end position="259"/>
    </location>
</feature>
<dbReference type="PANTHER" id="PTHR31286:SF99">
    <property type="entry name" value="DUF4283 DOMAIN-CONTAINING PROTEIN"/>
    <property type="match status" value="1"/>
</dbReference>
<dbReference type="Pfam" id="PF14111">
    <property type="entry name" value="DUF4283"/>
    <property type="match status" value="1"/>
</dbReference>
<feature type="non-terminal residue" evidence="3">
    <location>
        <position position="1"/>
    </location>
</feature>
<protein>
    <recommendedName>
        <fullName evidence="2">DUF4283 domain-containing protein</fullName>
    </recommendedName>
</protein>
<gene>
    <name evidence="3" type="ORF">LITE_LOCUS10901</name>
</gene>